<dbReference type="Pfam" id="PF00324">
    <property type="entry name" value="AA_permease"/>
    <property type="match status" value="1"/>
</dbReference>
<evidence type="ECO:0000256" key="6">
    <source>
        <dbReference type="SAM" id="Phobius"/>
    </source>
</evidence>
<keyword evidence="4 6" id="KW-1133">Transmembrane helix</keyword>
<evidence type="ECO:0000313" key="8">
    <source>
        <dbReference type="EMBL" id="KAH7024312.1"/>
    </source>
</evidence>
<keyword evidence="9" id="KW-1185">Reference proteome</keyword>
<protein>
    <recommendedName>
        <fullName evidence="7">Amino acid permease/ SLC12A domain-containing protein</fullName>
    </recommendedName>
</protein>
<dbReference type="PANTHER" id="PTHR43495:SF5">
    <property type="entry name" value="GAMMA-AMINOBUTYRIC ACID PERMEASE"/>
    <property type="match status" value="1"/>
</dbReference>
<dbReference type="Gene3D" id="1.20.1740.10">
    <property type="entry name" value="Amino acid/polyamine transporter I"/>
    <property type="match status" value="1"/>
</dbReference>
<dbReference type="EMBL" id="JAGTJR010000062">
    <property type="protein sequence ID" value="KAH7024312.1"/>
    <property type="molecule type" value="Genomic_DNA"/>
</dbReference>
<keyword evidence="5 6" id="KW-0472">Membrane</keyword>
<feature type="transmembrane region" description="Helical" evidence="6">
    <location>
        <begin position="28"/>
        <end position="55"/>
    </location>
</feature>
<gene>
    <name evidence="8" type="ORF">B0J12DRAFT_686774</name>
</gene>
<accession>A0ABQ8FSX8</accession>
<evidence type="ECO:0000256" key="5">
    <source>
        <dbReference type="ARBA" id="ARBA00023136"/>
    </source>
</evidence>
<dbReference type="InterPro" id="IPR004841">
    <property type="entry name" value="AA-permease/SLC12A_dom"/>
</dbReference>
<evidence type="ECO:0000256" key="4">
    <source>
        <dbReference type="ARBA" id="ARBA00022989"/>
    </source>
</evidence>
<keyword evidence="3 6" id="KW-0812">Transmembrane</keyword>
<dbReference type="PANTHER" id="PTHR43495">
    <property type="entry name" value="GABA PERMEASE"/>
    <property type="match status" value="1"/>
</dbReference>
<dbReference type="Proteomes" id="UP000774617">
    <property type="component" value="Unassembled WGS sequence"/>
</dbReference>
<reference evidence="8 9" key="1">
    <citation type="journal article" date="2021" name="Nat. Commun.">
        <title>Genetic determinants of endophytism in the Arabidopsis root mycobiome.</title>
        <authorList>
            <person name="Mesny F."/>
            <person name="Miyauchi S."/>
            <person name="Thiergart T."/>
            <person name="Pickel B."/>
            <person name="Atanasova L."/>
            <person name="Karlsson M."/>
            <person name="Huettel B."/>
            <person name="Barry K.W."/>
            <person name="Haridas S."/>
            <person name="Chen C."/>
            <person name="Bauer D."/>
            <person name="Andreopoulos W."/>
            <person name="Pangilinan J."/>
            <person name="LaButti K."/>
            <person name="Riley R."/>
            <person name="Lipzen A."/>
            <person name="Clum A."/>
            <person name="Drula E."/>
            <person name="Henrissat B."/>
            <person name="Kohler A."/>
            <person name="Grigoriev I.V."/>
            <person name="Martin F.M."/>
            <person name="Hacquard S."/>
        </authorList>
    </citation>
    <scope>NUCLEOTIDE SEQUENCE [LARGE SCALE GENOMIC DNA]</scope>
    <source>
        <strain evidence="8 9">MPI-SDFR-AT-0080</strain>
    </source>
</reference>
<keyword evidence="2" id="KW-0813">Transport</keyword>
<organism evidence="8 9">
    <name type="scientific">Macrophomina phaseolina</name>
    <dbReference type="NCBI Taxonomy" id="35725"/>
    <lineage>
        <taxon>Eukaryota</taxon>
        <taxon>Fungi</taxon>
        <taxon>Dikarya</taxon>
        <taxon>Ascomycota</taxon>
        <taxon>Pezizomycotina</taxon>
        <taxon>Dothideomycetes</taxon>
        <taxon>Dothideomycetes incertae sedis</taxon>
        <taxon>Botryosphaeriales</taxon>
        <taxon>Botryosphaeriaceae</taxon>
        <taxon>Macrophomina</taxon>
    </lineage>
</organism>
<feature type="domain" description="Amino acid permease/ SLC12A" evidence="7">
    <location>
        <begin position="1"/>
        <end position="80"/>
    </location>
</feature>
<proteinExistence type="predicted"/>
<evidence type="ECO:0000256" key="2">
    <source>
        <dbReference type="ARBA" id="ARBA00022448"/>
    </source>
</evidence>
<evidence type="ECO:0000256" key="1">
    <source>
        <dbReference type="ARBA" id="ARBA00004141"/>
    </source>
</evidence>
<evidence type="ECO:0000259" key="7">
    <source>
        <dbReference type="Pfam" id="PF00324"/>
    </source>
</evidence>
<name>A0ABQ8FSX8_9PEZI</name>
<comment type="caution">
    <text evidence="8">The sequence shown here is derived from an EMBL/GenBank/DDBJ whole genome shotgun (WGS) entry which is preliminary data.</text>
</comment>
<comment type="subcellular location">
    <subcellularLocation>
        <location evidence="1">Membrane</location>
        <topology evidence="1">Multi-pass membrane protein</topology>
    </subcellularLocation>
</comment>
<sequence>MIVISTTIGVGFFTNSSEILSLAGPATLLLAFGLLGAMACMVMEGLSGMVVLWPVPSPMVEFVRHFVDCGLANVVCFAYW</sequence>
<evidence type="ECO:0000313" key="9">
    <source>
        <dbReference type="Proteomes" id="UP000774617"/>
    </source>
</evidence>
<evidence type="ECO:0000256" key="3">
    <source>
        <dbReference type="ARBA" id="ARBA00022692"/>
    </source>
</evidence>